<keyword evidence="2 7" id="KW-0132">Cell division</keyword>
<evidence type="ECO:0000313" key="10">
    <source>
        <dbReference type="EMBL" id="SDF07322.1"/>
    </source>
</evidence>
<feature type="coiled-coil region" evidence="9">
    <location>
        <begin position="56"/>
        <end position="83"/>
    </location>
</feature>
<keyword evidence="3 7" id="KW-0812">Transmembrane</keyword>
<dbReference type="GO" id="GO:0032153">
    <property type="term" value="C:cell division site"/>
    <property type="evidence" value="ECO:0007669"/>
    <property type="project" value="UniProtKB-UniRule"/>
</dbReference>
<comment type="subcellular location">
    <subcellularLocation>
        <location evidence="7">Cell membrane</location>
        <topology evidence="7">Single-pass type II membrane protein</topology>
    </subcellularLocation>
    <text evidence="7">Localizes to the division septum where it forms a ring structure.</text>
</comment>
<keyword evidence="5 7" id="KW-0472">Membrane</keyword>
<dbReference type="GO" id="GO:0005886">
    <property type="term" value="C:plasma membrane"/>
    <property type="evidence" value="ECO:0007669"/>
    <property type="project" value="UniProtKB-SubCell"/>
</dbReference>
<dbReference type="NCBIfam" id="TIGR02209">
    <property type="entry name" value="ftsL_broad"/>
    <property type="match status" value="1"/>
</dbReference>
<dbReference type="EMBL" id="FNBU01000002">
    <property type="protein sequence ID" value="SDF07322.1"/>
    <property type="molecule type" value="Genomic_DNA"/>
</dbReference>
<dbReference type="InterPro" id="IPR007060">
    <property type="entry name" value="FtsL/DivIC"/>
</dbReference>
<protein>
    <recommendedName>
        <fullName evidence="7 8">Cell division protein FtsL</fullName>
    </recommendedName>
</protein>
<evidence type="ECO:0000256" key="1">
    <source>
        <dbReference type="ARBA" id="ARBA00022475"/>
    </source>
</evidence>
<evidence type="ECO:0000256" key="5">
    <source>
        <dbReference type="ARBA" id="ARBA00023136"/>
    </source>
</evidence>
<evidence type="ECO:0000313" key="11">
    <source>
        <dbReference type="Proteomes" id="UP000243333"/>
    </source>
</evidence>
<proteinExistence type="inferred from homology"/>
<keyword evidence="11" id="KW-1185">Reference proteome</keyword>
<dbReference type="HAMAP" id="MF_00910">
    <property type="entry name" value="FtsL"/>
    <property type="match status" value="1"/>
</dbReference>
<dbReference type="RefSeq" id="WP_093687473.1">
    <property type="nucleotide sequence ID" value="NZ_FNBU01000002.1"/>
</dbReference>
<evidence type="ECO:0000256" key="6">
    <source>
        <dbReference type="ARBA" id="ARBA00023306"/>
    </source>
</evidence>
<comment type="similarity">
    <text evidence="7">Belongs to the FtsL family.</text>
</comment>
<dbReference type="STRING" id="1123285.SAMN05660235_00325"/>
<keyword evidence="4 7" id="KW-1133">Transmembrane helix</keyword>
<evidence type="ECO:0000256" key="8">
    <source>
        <dbReference type="NCBIfam" id="TIGR02209"/>
    </source>
</evidence>
<keyword evidence="6 7" id="KW-0131">Cell cycle</keyword>
<dbReference type="OrthoDB" id="1631560at2"/>
<comment type="function">
    <text evidence="7">Essential cell division protein.</text>
</comment>
<dbReference type="InterPro" id="IPR011922">
    <property type="entry name" value="Cell_div_FtsL"/>
</dbReference>
<evidence type="ECO:0000256" key="7">
    <source>
        <dbReference type="HAMAP-Rule" id="MF_00910"/>
    </source>
</evidence>
<name>A0A1G7I3L0_9FIRM</name>
<feature type="transmembrane region" description="Helical" evidence="7">
    <location>
        <begin position="35"/>
        <end position="57"/>
    </location>
</feature>
<evidence type="ECO:0000256" key="4">
    <source>
        <dbReference type="ARBA" id="ARBA00022989"/>
    </source>
</evidence>
<accession>A0A1G7I3L0</accession>
<keyword evidence="1 7" id="KW-1003">Cell membrane</keyword>
<sequence length="149" mass="16459">MLVNKRQEWFVYEEQVAPPVETPSPRLKRRGKLNFLSAIFIAAVMALLVTVQSAAIVQAGYDLVQMKAQLAKLEKENELLRLDIAKLKSPQRIQHIATSQLGMVVPERIYCSANTTNTAEKAQGTTGSTVAGEIRNFFTVGRAEASKGR</sequence>
<dbReference type="Pfam" id="PF04977">
    <property type="entry name" value="DivIC"/>
    <property type="match status" value="1"/>
</dbReference>
<gene>
    <name evidence="7" type="primary">ftsL</name>
    <name evidence="10" type="ORF">SAMN05660235_00325</name>
</gene>
<keyword evidence="9" id="KW-0175">Coiled coil</keyword>
<organism evidence="10 11">
    <name type="scientific">Sporolituus thermophilus DSM 23256</name>
    <dbReference type="NCBI Taxonomy" id="1123285"/>
    <lineage>
        <taxon>Bacteria</taxon>
        <taxon>Bacillati</taxon>
        <taxon>Bacillota</taxon>
        <taxon>Negativicutes</taxon>
        <taxon>Selenomonadales</taxon>
        <taxon>Sporomusaceae</taxon>
        <taxon>Sporolituus</taxon>
    </lineage>
</organism>
<evidence type="ECO:0000256" key="9">
    <source>
        <dbReference type="SAM" id="Coils"/>
    </source>
</evidence>
<evidence type="ECO:0000256" key="2">
    <source>
        <dbReference type="ARBA" id="ARBA00022618"/>
    </source>
</evidence>
<dbReference type="Proteomes" id="UP000243333">
    <property type="component" value="Unassembled WGS sequence"/>
</dbReference>
<reference evidence="11" key="1">
    <citation type="submission" date="2016-10" db="EMBL/GenBank/DDBJ databases">
        <authorList>
            <person name="Varghese N."/>
            <person name="Submissions S."/>
        </authorList>
    </citation>
    <scope>NUCLEOTIDE SEQUENCE [LARGE SCALE GENOMIC DNA]</scope>
    <source>
        <strain evidence="11">DSM 23256</strain>
    </source>
</reference>
<dbReference type="AlphaFoldDB" id="A0A1G7I3L0"/>
<dbReference type="GO" id="GO:0043093">
    <property type="term" value="P:FtsZ-dependent cytokinesis"/>
    <property type="evidence" value="ECO:0007669"/>
    <property type="project" value="UniProtKB-UniRule"/>
</dbReference>
<evidence type="ECO:0000256" key="3">
    <source>
        <dbReference type="ARBA" id="ARBA00022692"/>
    </source>
</evidence>